<dbReference type="InterPro" id="IPR011697">
    <property type="entry name" value="Peptidase_C26"/>
</dbReference>
<dbReference type="RefSeq" id="WP_381537906.1">
    <property type="nucleotide sequence ID" value="NZ_JBHUGI010000027.1"/>
</dbReference>
<dbReference type="PROSITE" id="PS51273">
    <property type="entry name" value="GATASE_TYPE_1"/>
    <property type="match status" value="1"/>
</dbReference>
<proteinExistence type="predicted"/>
<dbReference type="SUPFAM" id="SSF52317">
    <property type="entry name" value="Class I glutamine amidotransferase-like"/>
    <property type="match status" value="1"/>
</dbReference>
<evidence type="ECO:0000313" key="2">
    <source>
        <dbReference type="Proteomes" id="UP001597218"/>
    </source>
</evidence>
<gene>
    <name evidence="1" type="ORF">ACFSFY_10620</name>
</gene>
<dbReference type="GO" id="GO:0016787">
    <property type="term" value="F:hydrolase activity"/>
    <property type="evidence" value="ECO:0007669"/>
    <property type="project" value="UniProtKB-KW"/>
</dbReference>
<dbReference type="InterPro" id="IPR044668">
    <property type="entry name" value="PuuD-like"/>
</dbReference>
<dbReference type="Proteomes" id="UP001597218">
    <property type="component" value="Unassembled WGS sequence"/>
</dbReference>
<accession>A0ABW4SG94</accession>
<keyword evidence="2" id="KW-1185">Reference proteome</keyword>
<organism evidence="1 2">
    <name type="scientific">Sporosarcina siberiensis</name>
    <dbReference type="NCBI Taxonomy" id="1365606"/>
    <lineage>
        <taxon>Bacteria</taxon>
        <taxon>Bacillati</taxon>
        <taxon>Bacillota</taxon>
        <taxon>Bacilli</taxon>
        <taxon>Bacillales</taxon>
        <taxon>Caryophanaceae</taxon>
        <taxon>Sporosarcina</taxon>
    </lineage>
</organism>
<name>A0ABW4SG94_9BACL</name>
<dbReference type="EMBL" id="JBHUGI010000027">
    <property type="protein sequence ID" value="MFD1928503.1"/>
    <property type="molecule type" value="Genomic_DNA"/>
</dbReference>
<comment type="caution">
    <text evidence="1">The sequence shown here is derived from an EMBL/GenBank/DDBJ whole genome shotgun (WGS) entry which is preliminary data.</text>
</comment>
<evidence type="ECO:0000313" key="1">
    <source>
        <dbReference type="EMBL" id="MFD1928503.1"/>
    </source>
</evidence>
<protein>
    <submittedName>
        <fullName evidence="1">Gamma-glutamyl-gamma-aminobutyrate hydrolase family protein</fullName>
    </submittedName>
</protein>
<dbReference type="PANTHER" id="PTHR43235:SF1">
    <property type="entry name" value="GLUTAMINE AMIDOTRANSFERASE PB2B2.05-RELATED"/>
    <property type="match status" value="1"/>
</dbReference>
<keyword evidence="1" id="KW-0378">Hydrolase</keyword>
<reference evidence="2" key="1">
    <citation type="journal article" date="2019" name="Int. J. Syst. Evol. Microbiol.">
        <title>The Global Catalogue of Microorganisms (GCM) 10K type strain sequencing project: providing services to taxonomists for standard genome sequencing and annotation.</title>
        <authorList>
            <consortium name="The Broad Institute Genomics Platform"/>
            <consortium name="The Broad Institute Genome Sequencing Center for Infectious Disease"/>
            <person name="Wu L."/>
            <person name="Ma J."/>
        </authorList>
    </citation>
    <scope>NUCLEOTIDE SEQUENCE [LARGE SCALE GENOMIC DNA]</scope>
    <source>
        <strain evidence="2">CGMCC 4.7177</strain>
    </source>
</reference>
<dbReference type="Pfam" id="PF07722">
    <property type="entry name" value="Peptidase_C26"/>
    <property type="match status" value="1"/>
</dbReference>
<dbReference type="CDD" id="cd01745">
    <property type="entry name" value="GATase1_2"/>
    <property type="match status" value="1"/>
</dbReference>
<dbReference type="InterPro" id="IPR029062">
    <property type="entry name" value="Class_I_gatase-like"/>
</dbReference>
<dbReference type="Gene3D" id="3.40.50.880">
    <property type="match status" value="1"/>
</dbReference>
<dbReference type="PANTHER" id="PTHR43235">
    <property type="entry name" value="GLUTAMINE AMIDOTRANSFERASE PB2B2.05-RELATED"/>
    <property type="match status" value="1"/>
</dbReference>
<sequence>MKPIIGITTDTEKNYNHVLNYEYVKAVKRAGGLPLIIPVGIEEDISQIAAMLDGLLASGGNDISPLLFDEEPLQKLGEVSPGRDAIEIDLVREMLKLDKPIFGICRGMQVLNVAVGGNIYQDLYAQNEGTLLQHIQNAPNDYKSHYVQITKGSLFEKIAETDKITVNSYHHQSVKDVPMPLIINGKASDGIIESLESTEHRFVIGVQWHPEILSNSGDAVSLRLFERFIEACTEK</sequence>